<dbReference type="PROSITE" id="PS50181">
    <property type="entry name" value="FBOX"/>
    <property type="match status" value="1"/>
</dbReference>
<dbReference type="Pfam" id="PF12937">
    <property type="entry name" value="F-box-like"/>
    <property type="match status" value="1"/>
</dbReference>
<proteinExistence type="predicted"/>
<keyword evidence="4" id="KW-1185">Reference proteome</keyword>
<dbReference type="OMA" id="WGNNDAD"/>
<feature type="compositionally biased region" description="Acidic residues" evidence="1">
    <location>
        <begin position="297"/>
        <end position="317"/>
    </location>
</feature>
<evidence type="ECO:0000259" key="2">
    <source>
        <dbReference type="PROSITE" id="PS50181"/>
    </source>
</evidence>
<dbReference type="PANTHER" id="PTHR38926:SF2">
    <property type="entry name" value="F-BOX_LRR-REPEAT PROTEIN 21-RELATED"/>
    <property type="match status" value="1"/>
</dbReference>
<dbReference type="Gramene" id="Kaladp0008s0823.1.v1.1">
    <property type="protein sequence ID" value="Kaladp0008s0823.1.v1.1"/>
    <property type="gene ID" value="Kaladp0008s0823.v1.1"/>
</dbReference>
<sequence length="317" mass="35828">MEPDASNSLPYRNWLELPNEVTATILQKVGVADILNNVQLVCTTWRSLFKDPSMWRYLDLQLPRGSDSGFDVEKMARHAVDRSCGQLVDVNIAYFATTKFILYLARRSRQLRRLRIASCRDMSEEVLEGAASKFPMLEELELKSIPLTMTAIEAFGEHCPKLATFKCNFCGFIPRNSWYDGLAEVIVTTMPQLCHLQLLGDRITNSGLKSILNGCPHLETLDLRGCHLIDLKVENVGEVCSARYKKVRFPAEHIEADEYGGAKRRSPSDSSFDNYSLAEGSDGSFDSDGDSYFYNDMSDEDDDLDEDDSFDDDHDDE</sequence>
<protein>
    <recommendedName>
        <fullName evidence="2">F-box domain-containing protein</fullName>
    </recommendedName>
</protein>
<evidence type="ECO:0000313" key="4">
    <source>
        <dbReference type="Proteomes" id="UP000594263"/>
    </source>
</evidence>
<dbReference type="SUPFAM" id="SSF52047">
    <property type="entry name" value="RNI-like"/>
    <property type="match status" value="1"/>
</dbReference>
<dbReference type="EnsemblPlants" id="Kaladp0008s0823.1.v1.1">
    <property type="protein sequence ID" value="Kaladp0008s0823.1.v1.1"/>
    <property type="gene ID" value="Kaladp0008s0823.v1.1"/>
</dbReference>
<dbReference type="InterPro" id="IPR032675">
    <property type="entry name" value="LRR_dom_sf"/>
</dbReference>
<accession>A0A7N0SW50</accession>
<name>A0A7N0SW50_KALFE</name>
<feature type="domain" description="F-box" evidence="2">
    <location>
        <begin position="11"/>
        <end position="58"/>
    </location>
</feature>
<feature type="compositionally biased region" description="Low complexity" evidence="1">
    <location>
        <begin position="280"/>
        <end position="296"/>
    </location>
</feature>
<evidence type="ECO:0000256" key="1">
    <source>
        <dbReference type="SAM" id="MobiDB-lite"/>
    </source>
</evidence>
<organism evidence="3 4">
    <name type="scientific">Kalanchoe fedtschenkoi</name>
    <name type="common">Lavender scallops</name>
    <name type="synonym">South American air plant</name>
    <dbReference type="NCBI Taxonomy" id="63787"/>
    <lineage>
        <taxon>Eukaryota</taxon>
        <taxon>Viridiplantae</taxon>
        <taxon>Streptophyta</taxon>
        <taxon>Embryophyta</taxon>
        <taxon>Tracheophyta</taxon>
        <taxon>Spermatophyta</taxon>
        <taxon>Magnoliopsida</taxon>
        <taxon>eudicotyledons</taxon>
        <taxon>Gunneridae</taxon>
        <taxon>Pentapetalae</taxon>
        <taxon>Saxifragales</taxon>
        <taxon>Crassulaceae</taxon>
        <taxon>Kalanchoe</taxon>
    </lineage>
</organism>
<evidence type="ECO:0000313" key="3">
    <source>
        <dbReference type="EnsemblPlants" id="Kaladp0008s0823.1.v1.1"/>
    </source>
</evidence>
<dbReference type="InterPro" id="IPR001810">
    <property type="entry name" value="F-box_dom"/>
</dbReference>
<dbReference type="AlphaFoldDB" id="A0A7N0SW50"/>
<dbReference type="CDD" id="cd22164">
    <property type="entry name" value="F-box_AtSKIP19-like"/>
    <property type="match status" value="1"/>
</dbReference>
<dbReference type="Proteomes" id="UP000594263">
    <property type="component" value="Unplaced"/>
</dbReference>
<dbReference type="Gene3D" id="3.80.10.10">
    <property type="entry name" value="Ribonuclease Inhibitor"/>
    <property type="match status" value="1"/>
</dbReference>
<reference evidence="3" key="1">
    <citation type="submission" date="2021-01" db="UniProtKB">
        <authorList>
            <consortium name="EnsemblPlants"/>
        </authorList>
    </citation>
    <scope>IDENTIFICATION</scope>
</reference>
<dbReference type="PANTHER" id="PTHR38926">
    <property type="entry name" value="F-BOX DOMAIN CONTAINING PROTEIN, EXPRESSED"/>
    <property type="match status" value="1"/>
</dbReference>
<feature type="region of interest" description="Disordered" evidence="1">
    <location>
        <begin position="260"/>
        <end position="317"/>
    </location>
</feature>